<dbReference type="Proteomes" id="UP001211907">
    <property type="component" value="Unassembled WGS sequence"/>
</dbReference>
<keyword evidence="4" id="KW-1185">Reference proteome</keyword>
<name>A0AAD5SY46_9FUNG</name>
<proteinExistence type="predicted"/>
<organism evidence="3 4">
    <name type="scientific">Physocladia obscura</name>
    <dbReference type="NCBI Taxonomy" id="109957"/>
    <lineage>
        <taxon>Eukaryota</taxon>
        <taxon>Fungi</taxon>
        <taxon>Fungi incertae sedis</taxon>
        <taxon>Chytridiomycota</taxon>
        <taxon>Chytridiomycota incertae sedis</taxon>
        <taxon>Chytridiomycetes</taxon>
        <taxon>Chytridiales</taxon>
        <taxon>Chytriomycetaceae</taxon>
        <taxon>Physocladia</taxon>
    </lineage>
</organism>
<sequence length="196" mass="20749">MGHALKVVILLSTAVTTVLAAPLIAAIPGLISHTNTRKGILSLAPRDSSTLSTVAISGIVIASLAAAGLIIYGIFWFCLLFWVWKIRNLPPTSSAANGGSLHNRFLSLNNNSSSGDMLDNATLEAGDTMTGIPGGRLGGRDSSGMAHQGNHNQNNHRSFRPPQLHSFSVNSANQSKDASVVELSSTVRRLYESIME</sequence>
<reference evidence="3" key="1">
    <citation type="submission" date="2020-05" db="EMBL/GenBank/DDBJ databases">
        <title>Phylogenomic resolution of chytrid fungi.</title>
        <authorList>
            <person name="Stajich J.E."/>
            <person name="Amses K."/>
            <person name="Simmons R."/>
            <person name="Seto K."/>
            <person name="Myers J."/>
            <person name="Bonds A."/>
            <person name="Quandt C.A."/>
            <person name="Barry K."/>
            <person name="Liu P."/>
            <person name="Grigoriev I."/>
            <person name="Longcore J.E."/>
            <person name="James T.Y."/>
        </authorList>
    </citation>
    <scope>NUCLEOTIDE SEQUENCE</scope>
    <source>
        <strain evidence="3">JEL0513</strain>
    </source>
</reference>
<keyword evidence="2" id="KW-0812">Transmembrane</keyword>
<evidence type="ECO:0000313" key="4">
    <source>
        <dbReference type="Proteomes" id="UP001211907"/>
    </source>
</evidence>
<evidence type="ECO:0000313" key="3">
    <source>
        <dbReference type="EMBL" id="KAJ3117776.1"/>
    </source>
</evidence>
<feature type="transmembrane region" description="Helical" evidence="2">
    <location>
        <begin position="51"/>
        <end position="84"/>
    </location>
</feature>
<dbReference type="EMBL" id="JADGJH010001151">
    <property type="protein sequence ID" value="KAJ3117776.1"/>
    <property type="molecule type" value="Genomic_DNA"/>
</dbReference>
<keyword evidence="2" id="KW-1133">Transmembrane helix</keyword>
<gene>
    <name evidence="3" type="ORF">HK100_000747</name>
</gene>
<protein>
    <submittedName>
        <fullName evidence="3">Uncharacterized protein</fullName>
    </submittedName>
</protein>
<feature type="transmembrane region" description="Helical" evidence="2">
    <location>
        <begin position="7"/>
        <end position="31"/>
    </location>
</feature>
<evidence type="ECO:0000256" key="1">
    <source>
        <dbReference type="SAM" id="MobiDB-lite"/>
    </source>
</evidence>
<evidence type="ECO:0000256" key="2">
    <source>
        <dbReference type="SAM" id="Phobius"/>
    </source>
</evidence>
<keyword evidence="2" id="KW-0472">Membrane</keyword>
<comment type="caution">
    <text evidence="3">The sequence shown here is derived from an EMBL/GenBank/DDBJ whole genome shotgun (WGS) entry which is preliminary data.</text>
</comment>
<accession>A0AAD5SY46</accession>
<feature type="region of interest" description="Disordered" evidence="1">
    <location>
        <begin position="140"/>
        <end position="172"/>
    </location>
</feature>
<dbReference type="AlphaFoldDB" id="A0AAD5SY46"/>